<proteinExistence type="predicted"/>
<dbReference type="RefSeq" id="XP_005652384.1">
    <property type="nucleotide sequence ID" value="XM_005652327.1"/>
</dbReference>
<dbReference type="eggNOG" id="ENOG502T1H0">
    <property type="taxonomic scope" value="Eukaryota"/>
</dbReference>
<dbReference type="InterPro" id="IPR014756">
    <property type="entry name" value="Ig_E-set"/>
</dbReference>
<dbReference type="EMBL" id="AGSI01000001">
    <property type="protein sequence ID" value="EIE27840.1"/>
    <property type="molecule type" value="Genomic_DNA"/>
</dbReference>
<dbReference type="KEGG" id="csl:COCSUDRAFT_83460"/>
<evidence type="ECO:0000313" key="2">
    <source>
        <dbReference type="EMBL" id="EIE27840.1"/>
    </source>
</evidence>
<dbReference type="PANTHER" id="PTHR47661:SF2">
    <property type="entry name" value="PHOSPHOGLUCAN PHOSPHATASE LSF1, CHLOROPLASTIC"/>
    <property type="match status" value="1"/>
</dbReference>
<dbReference type="PANTHER" id="PTHR47661">
    <property type="entry name" value="PHOSPHOGLUCAN PHOSPHATASE LSF1, CHLOROPLASTIC"/>
    <property type="match status" value="1"/>
</dbReference>
<protein>
    <recommendedName>
        <fullName evidence="1">AMP-activated protein kinase glycogen-binding domain-containing protein</fullName>
    </recommendedName>
</protein>
<dbReference type="STRING" id="574566.I0ZB21"/>
<dbReference type="Pfam" id="PF16561">
    <property type="entry name" value="AMPK1_CBM"/>
    <property type="match status" value="1"/>
</dbReference>
<dbReference type="SUPFAM" id="SSF81296">
    <property type="entry name" value="E set domains"/>
    <property type="match status" value="1"/>
</dbReference>
<dbReference type="OrthoDB" id="513900at2759"/>
<feature type="domain" description="AMP-activated protein kinase glycogen-binding" evidence="1">
    <location>
        <begin position="189"/>
        <end position="270"/>
    </location>
</feature>
<dbReference type="CDD" id="cd02859">
    <property type="entry name" value="E_set_AMPKbeta_like_N"/>
    <property type="match status" value="1"/>
</dbReference>
<comment type="caution">
    <text evidence="2">The sequence shown here is derived from an EMBL/GenBank/DDBJ whole genome shotgun (WGS) entry which is preliminary data.</text>
</comment>
<evidence type="ECO:0000259" key="1">
    <source>
        <dbReference type="Pfam" id="PF16561"/>
    </source>
</evidence>
<name>I0ZB21_COCSC</name>
<keyword evidence="3" id="KW-1185">Reference proteome</keyword>
<sequence>MVARPRNHSEQAALLRNLIDEASELPPIPLSPAYQRRWALEFEGQSLKTYRRMPDSSLQSAMQSSAALQRQLQSTQAFCVLPWLVMAPGQLDLSSSGAIDGAAAAAAEPLALARSAAALQRLTAAQTKLSTVLTAWLHWYGRLDLETAIQMGSGLQEAQKALGCAPDASTVAAASKLLLDRLCERRQRVRLTWPYGGYSMEVAGDVVGGWHVRTPLRQCPNQAGSSIEIAGLEPGPYRYKFIVDGMWVVDMALPAECDSEGNTNNVVHVPDCSPASLAPAQALSHVRLEAARMALATKLGIGLNDRRQ</sequence>
<dbReference type="Proteomes" id="UP000007264">
    <property type="component" value="Unassembled WGS sequence"/>
</dbReference>
<evidence type="ECO:0000313" key="3">
    <source>
        <dbReference type="Proteomes" id="UP000007264"/>
    </source>
</evidence>
<dbReference type="InterPro" id="IPR032640">
    <property type="entry name" value="AMPK1_CBM"/>
</dbReference>
<organism evidence="2 3">
    <name type="scientific">Coccomyxa subellipsoidea (strain C-169)</name>
    <name type="common">Green microalga</name>
    <dbReference type="NCBI Taxonomy" id="574566"/>
    <lineage>
        <taxon>Eukaryota</taxon>
        <taxon>Viridiplantae</taxon>
        <taxon>Chlorophyta</taxon>
        <taxon>core chlorophytes</taxon>
        <taxon>Trebouxiophyceae</taxon>
        <taxon>Trebouxiophyceae incertae sedis</taxon>
        <taxon>Coccomyxaceae</taxon>
        <taxon>Coccomyxa</taxon>
        <taxon>Coccomyxa subellipsoidea</taxon>
    </lineage>
</organism>
<dbReference type="InterPro" id="IPR013783">
    <property type="entry name" value="Ig-like_fold"/>
</dbReference>
<dbReference type="GeneID" id="17045854"/>
<accession>I0ZB21</accession>
<dbReference type="AlphaFoldDB" id="I0ZB21"/>
<reference evidence="2 3" key="1">
    <citation type="journal article" date="2012" name="Genome Biol.">
        <title>The genome of the polar eukaryotic microalga coccomyxa subellipsoidea reveals traits of cold adaptation.</title>
        <authorList>
            <person name="Blanc G."/>
            <person name="Agarkova I."/>
            <person name="Grimwood J."/>
            <person name="Kuo A."/>
            <person name="Brueggeman A."/>
            <person name="Dunigan D."/>
            <person name="Gurnon J."/>
            <person name="Ladunga I."/>
            <person name="Lindquist E."/>
            <person name="Lucas S."/>
            <person name="Pangilinan J."/>
            <person name="Proschold T."/>
            <person name="Salamov A."/>
            <person name="Schmutz J."/>
            <person name="Weeks D."/>
            <person name="Yamada T."/>
            <person name="Claverie J.M."/>
            <person name="Grigoriev I."/>
            <person name="Van Etten J."/>
            <person name="Lomsadze A."/>
            <person name="Borodovsky M."/>
        </authorList>
    </citation>
    <scope>NUCLEOTIDE SEQUENCE [LARGE SCALE GENOMIC DNA]</scope>
    <source>
        <strain evidence="2 3">C-169</strain>
    </source>
</reference>
<dbReference type="Gene3D" id="2.60.40.10">
    <property type="entry name" value="Immunoglobulins"/>
    <property type="match status" value="1"/>
</dbReference>
<gene>
    <name evidence="2" type="ORF">COCSUDRAFT_83460</name>
</gene>